<evidence type="ECO:0000256" key="7">
    <source>
        <dbReference type="RuleBase" id="RU363079"/>
    </source>
</evidence>
<name>D8M7V8_BLAHO</name>
<reference evidence="9" key="1">
    <citation type="submission" date="2010-02" db="EMBL/GenBank/DDBJ databases">
        <title>Sequencing and annotation of the Blastocystis hominis genome.</title>
        <authorList>
            <person name="Wincker P."/>
        </authorList>
    </citation>
    <scope>NUCLEOTIDE SEQUENCE</scope>
    <source>
        <strain evidence="9">Singapore isolate B</strain>
    </source>
</reference>
<dbReference type="InterPro" id="IPR004240">
    <property type="entry name" value="EMP70"/>
</dbReference>
<comment type="caution">
    <text evidence="7">Lacks conserved residue(s) required for the propagation of feature annotation.</text>
</comment>
<dbReference type="GeneID" id="24920969"/>
<dbReference type="Pfam" id="PF02990">
    <property type="entry name" value="EMP70"/>
    <property type="match status" value="1"/>
</dbReference>
<evidence type="ECO:0000256" key="2">
    <source>
        <dbReference type="ARBA" id="ARBA00005227"/>
    </source>
</evidence>
<evidence type="ECO:0000256" key="4">
    <source>
        <dbReference type="ARBA" id="ARBA00022729"/>
    </source>
</evidence>
<keyword evidence="3 7" id="KW-0812">Transmembrane</keyword>
<comment type="similarity">
    <text evidence="2 7">Belongs to the nonaspanin (TM9SF) (TC 9.A.2) family.</text>
</comment>
<organism evidence="9">
    <name type="scientific">Blastocystis hominis</name>
    <dbReference type="NCBI Taxonomy" id="12968"/>
    <lineage>
        <taxon>Eukaryota</taxon>
        <taxon>Sar</taxon>
        <taxon>Stramenopiles</taxon>
        <taxon>Bigyra</taxon>
        <taxon>Opalozoa</taxon>
        <taxon>Opalinata</taxon>
        <taxon>Blastocystidae</taxon>
        <taxon>Blastocystis</taxon>
    </lineage>
</organism>
<gene>
    <name evidence="9" type="ORF">GSBLH_T00003915001</name>
</gene>
<protein>
    <recommendedName>
        <fullName evidence="7">Transmembrane 9 superfamily member</fullName>
    </recommendedName>
</protein>
<evidence type="ECO:0000313" key="10">
    <source>
        <dbReference type="Proteomes" id="UP000008312"/>
    </source>
</evidence>
<evidence type="ECO:0000256" key="5">
    <source>
        <dbReference type="ARBA" id="ARBA00022989"/>
    </source>
</evidence>
<dbReference type="AlphaFoldDB" id="D8M7V8"/>
<feature type="region of interest" description="Disordered" evidence="8">
    <location>
        <begin position="380"/>
        <end position="431"/>
    </location>
</feature>
<dbReference type="Proteomes" id="UP000008312">
    <property type="component" value="Unassembled WGS sequence"/>
</dbReference>
<proteinExistence type="inferred from homology"/>
<dbReference type="PANTHER" id="PTHR10766">
    <property type="entry name" value="TRANSMEMBRANE 9 SUPERFAMILY PROTEIN"/>
    <property type="match status" value="1"/>
</dbReference>
<dbReference type="InParanoid" id="D8M7V8"/>
<keyword evidence="4" id="KW-0732">Signal</keyword>
<feature type="compositionally biased region" description="Basic residues" evidence="8">
    <location>
        <begin position="260"/>
        <end position="301"/>
    </location>
</feature>
<feature type="compositionally biased region" description="Low complexity" evidence="8">
    <location>
        <begin position="413"/>
        <end position="426"/>
    </location>
</feature>
<dbReference type="GO" id="GO:0016020">
    <property type="term" value="C:membrane"/>
    <property type="evidence" value="ECO:0007669"/>
    <property type="project" value="UniProtKB-SubCell"/>
</dbReference>
<keyword evidence="10" id="KW-1185">Reference proteome</keyword>
<keyword evidence="5 7" id="KW-1133">Transmembrane helix</keyword>
<accession>D8M7V8</accession>
<evidence type="ECO:0000256" key="8">
    <source>
        <dbReference type="SAM" id="MobiDB-lite"/>
    </source>
</evidence>
<feature type="compositionally biased region" description="Basic residues" evidence="8">
    <location>
        <begin position="331"/>
        <end position="345"/>
    </location>
</feature>
<dbReference type="GO" id="GO:0072657">
    <property type="term" value="P:protein localization to membrane"/>
    <property type="evidence" value="ECO:0007669"/>
    <property type="project" value="TreeGrafter"/>
</dbReference>
<comment type="subcellular location">
    <subcellularLocation>
        <location evidence="1">Membrane</location>
        <topology evidence="1">Multi-pass membrane protein</topology>
    </subcellularLocation>
</comment>
<evidence type="ECO:0000256" key="1">
    <source>
        <dbReference type="ARBA" id="ARBA00004141"/>
    </source>
</evidence>
<sequence>MVGVAIGEMDYDEKQVKKFIEFIDNEYLAEILVDNLPGIMNIRTTDGSVYYEHGYPVGGILVQYGNNTSMGYALNNHLDFKIFYNDESAELSSIVGFEIAPRSIRYSSLNEVPSACQQEKIPSMSIQGKGAQPGPHGVQLFCYSSNTQEVHVIFSYSVQWLPSTTEWSHRFDRYSNSQFIEETRRIHWFSILNSLLVLLFLSGMVAFIVVRTVFQDFARYNRVGLLLPSSRPAAHRRERGPGHRGQRLEDGPRRLLPPSRARHAPPRRAARQRRAAARHGARQRAARARGHGHSREPRRRAQPPPRALRAHELPQRPRLPLLLPQLGRRPLQARHPPRRHAPPHRRLRHLRAAERALRRLPLHHRRLLPLHPQARRHLALSLLPSRRPRRAQRAAQTRLRASRRHQRDPARDPAAALVHPQAAADPGGRPGALRRDLRGAVLLPVLRVDGLRVLSLRVPLRRAADPAGDHERDQHRADLLAALRRELPLVVDELLGARVVRCLRARVLCLLSRGGVQP</sequence>
<dbReference type="EMBL" id="FN668683">
    <property type="protein sequence ID" value="CBK24147.2"/>
    <property type="molecule type" value="Genomic_DNA"/>
</dbReference>
<dbReference type="OrthoDB" id="1666796at2759"/>
<dbReference type="RefSeq" id="XP_012898195.1">
    <property type="nucleotide sequence ID" value="XM_013042741.1"/>
</dbReference>
<feature type="region of interest" description="Disordered" evidence="8">
    <location>
        <begin position="232"/>
        <end position="312"/>
    </location>
</feature>
<feature type="compositionally biased region" description="Basic residues" evidence="8">
    <location>
        <begin position="233"/>
        <end position="245"/>
    </location>
</feature>
<feature type="region of interest" description="Disordered" evidence="8">
    <location>
        <begin position="326"/>
        <end position="345"/>
    </location>
</feature>
<evidence type="ECO:0000313" key="9">
    <source>
        <dbReference type="EMBL" id="CBK24147.2"/>
    </source>
</evidence>
<feature type="transmembrane region" description="Helical" evidence="7">
    <location>
        <begin position="186"/>
        <end position="210"/>
    </location>
</feature>
<evidence type="ECO:0000256" key="6">
    <source>
        <dbReference type="ARBA" id="ARBA00023136"/>
    </source>
</evidence>
<keyword evidence="6 7" id="KW-0472">Membrane</keyword>
<evidence type="ECO:0000256" key="3">
    <source>
        <dbReference type="ARBA" id="ARBA00022692"/>
    </source>
</evidence>